<reference evidence="2 3" key="1">
    <citation type="submission" date="2016-10" db="EMBL/GenBank/DDBJ databases">
        <authorList>
            <person name="de Groot N.N."/>
        </authorList>
    </citation>
    <scope>NUCLEOTIDE SEQUENCE [LARGE SCALE GENOMIC DNA]</scope>
    <source>
        <strain evidence="2 3">DSM 17794</strain>
    </source>
</reference>
<feature type="chain" id="PRO_5011733804" description="Tetratricopeptide repeat-containing protein" evidence="1">
    <location>
        <begin position="21"/>
        <end position="323"/>
    </location>
</feature>
<dbReference type="STRING" id="287099.SAMN05660413_03375"/>
<keyword evidence="1" id="KW-0732">Signal</keyword>
<evidence type="ECO:0000313" key="2">
    <source>
        <dbReference type="EMBL" id="SFN99719.1"/>
    </source>
</evidence>
<dbReference type="AlphaFoldDB" id="A0A1I5DKE0"/>
<dbReference type="EMBL" id="FOVL01000041">
    <property type="protein sequence ID" value="SFN99719.1"/>
    <property type="molecule type" value="Genomic_DNA"/>
</dbReference>
<feature type="signal peptide" evidence="1">
    <location>
        <begin position="1"/>
        <end position="20"/>
    </location>
</feature>
<dbReference type="Proteomes" id="UP000199153">
    <property type="component" value="Unassembled WGS sequence"/>
</dbReference>
<accession>A0A1I5DKE0</accession>
<evidence type="ECO:0008006" key="4">
    <source>
        <dbReference type="Google" id="ProtNLM"/>
    </source>
</evidence>
<keyword evidence="3" id="KW-1185">Reference proteome</keyword>
<organism evidence="2 3">
    <name type="scientific">Salegentibacter flavus</name>
    <dbReference type="NCBI Taxonomy" id="287099"/>
    <lineage>
        <taxon>Bacteria</taxon>
        <taxon>Pseudomonadati</taxon>
        <taxon>Bacteroidota</taxon>
        <taxon>Flavobacteriia</taxon>
        <taxon>Flavobacteriales</taxon>
        <taxon>Flavobacteriaceae</taxon>
        <taxon>Salegentibacter</taxon>
    </lineage>
</organism>
<evidence type="ECO:0000313" key="3">
    <source>
        <dbReference type="Proteomes" id="UP000199153"/>
    </source>
</evidence>
<gene>
    <name evidence="2" type="ORF">SAMN05660413_03375</name>
</gene>
<name>A0A1I5DKE0_9FLAO</name>
<protein>
    <recommendedName>
        <fullName evidence="4">Tetratricopeptide repeat-containing protein</fullName>
    </recommendedName>
</protein>
<proteinExistence type="predicted"/>
<dbReference type="OrthoDB" id="1490993at2"/>
<sequence length="323" mass="37710">MYFSPLIILSFILLIPPNCANSELNNKKRRGCFDFYTYANEGYCSYLLEDYKTSIDNYKKAFELRIQGCNVSDYRNDHYLYAKALVHSGLYEKGQKFLHYSILYGELNWKDIVQDPILSPHNIDGRIISKPEFDSLKAKRNSKMNSDLRTVIDSMVFKDQYYRLMAKDILESKIDSIKNLQLIIDEQNEAKLKSIIAKHGFPGLNKIGTDKANILLMHMSYEDRHKIFPKLIEEVNKGAINPDILGMMIDQELVLEKGRIQKYGYFLERDEMYNTYFMPFKTSNLDSINEYRKQIGAISLECSAVKNGAKMPYMFELEYSPER</sequence>
<evidence type="ECO:0000256" key="1">
    <source>
        <dbReference type="SAM" id="SignalP"/>
    </source>
</evidence>
<dbReference type="RefSeq" id="WP_139220687.1">
    <property type="nucleotide sequence ID" value="NZ_FOVL01000041.1"/>
</dbReference>